<dbReference type="EMBL" id="JAUHLI010000004">
    <property type="protein sequence ID" value="MEE2000838.1"/>
    <property type="molecule type" value="Genomic_DNA"/>
</dbReference>
<dbReference type="Proteomes" id="UP001336314">
    <property type="component" value="Unassembled WGS sequence"/>
</dbReference>
<sequence>MSTIAQIRPEPTSEPNPAHSFARQQLGSERDSLLAIFEPEVNLAVWQRACTPAIDSYCKVLLEQLALPLQRMLPIHDIASALTAALPAGSGKAEFVADVQLLADIFGCLMDCPQLGLRLRVLDKPMCPKFHTDHLLCRLVCTYSGPATEWHGGPVALPTATMQLQTGDVALLKGSGWEGSQCHAISHRSPGIKGKRLLLTLDPIW</sequence>
<name>A0ABU7J2V4_9GAMM</name>
<keyword evidence="2" id="KW-1185">Reference proteome</keyword>
<evidence type="ECO:0000313" key="2">
    <source>
        <dbReference type="Proteomes" id="UP001336314"/>
    </source>
</evidence>
<gene>
    <name evidence="1" type="ORF">QWY20_05180</name>
</gene>
<accession>A0ABU7J2V4</accession>
<dbReference type="RefSeq" id="WP_330127972.1">
    <property type="nucleotide sequence ID" value="NZ_JAUHLI010000004.1"/>
</dbReference>
<comment type="caution">
    <text evidence="1">The sequence shown here is derived from an EMBL/GenBank/DDBJ whole genome shotgun (WGS) entry which is preliminary data.</text>
</comment>
<evidence type="ECO:0000313" key="1">
    <source>
        <dbReference type="EMBL" id="MEE2000838.1"/>
    </source>
</evidence>
<proteinExistence type="predicted"/>
<dbReference type="Pfam" id="PF08856">
    <property type="entry name" value="DUF1826"/>
    <property type="match status" value="1"/>
</dbReference>
<organism evidence="1 2">
    <name type="scientific">Alkalimonas cellulosilytica</name>
    <dbReference type="NCBI Taxonomy" id="3058395"/>
    <lineage>
        <taxon>Bacteria</taxon>
        <taxon>Pseudomonadati</taxon>
        <taxon>Pseudomonadota</taxon>
        <taxon>Gammaproteobacteria</taxon>
        <taxon>Alkalimonas</taxon>
    </lineage>
</organism>
<dbReference type="InterPro" id="IPR014955">
    <property type="entry name" value="DUF1826"/>
</dbReference>
<protein>
    <submittedName>
        <fullName evidence="1">DUF1826 domain-containing protein</fullName>
    </submittedName>
</protein>
<reference evidence="1 2" key="1">
    <citation type="submission" date="2023-07" db="EMBL/GenBank/DDBJ databases">
        <title>Alkalimonas sp., MEB108 novel, alkaliphilic bacterium isolated from Lonar Lake, India.</title>
        <authorList>
            <person name="Joshi A."/>
            <person name="Thite S."/>
        </authorList>
    </citation>
    <scope>NUCLEOTIDE SEQUENCE [LARGE SCALE GENOMIC DNA]</scope>
    <source>
        <strain evidence="1 2">MEB108</strain>
    </source>
</reference>